<organism evidence="1 2">
    <name type="scientific">Dyadobacter pollutisoli</name>
    <dbReference type="NCBI Taxonomy" id="2910158"/>
    <lineage>
        <taxon>Bacteria</taxon>
        <taxon>Pseudomonadati</taxon>
        <taxon>Bacteroidota</taxon>
        <taxon>Cytophagia</taxon>
        <taxon>Cytophagales</taxon>
        <taxon>Spirosomataceae</taxon>
        <taxon>Dyadobacter</taxon>
    </lineage>
</organism>
<dbReference type="InterPro" id="IPR035093">
    <property type="entry name" value="RelE/ParE_toxin_dom_sf"/>
</dbReference>
<dbReference type="AlphaFoldDB" id="A0A9E8N8P6"/>
<sequence length="92" mass="11044">MINSFQHKGLRLFFENNDPSKLQPHHIEKLRRILYRLDEARSIEELDVIGWALHQLKGDLRGYWSVKVNGNYRIVFRFENGNALDVDYIDYH</sequence>
<gene>
    <name evidence="1" type="ORF">ON006_29980</name>
</gene>
<protein>
    <submittedName>
        <fullName evidence="1">Type II toxin-antitoxin system RelE/ParE family toxin</fullName>
    </submittedName>
</protein>
<dbReference type="Pfam" id="PF05015">
    <property type="entry name" value="HigB-like_toxin"/>
    <property type="match status" value="1"/>
</dbReference>
<dbReference type="PANTHER" id="PTHR40266:SF2">
    <property type="entry name" value="TOXIN HIGB-1"/>
    <property type="match status" value="1"/>
</dbReference>
<evidence type="ECO:0000313" key="1">
    <source>
        <dbReference type="EMBL" id="WAC11945.1"/>
    </source>
</evidence>
<dbReference type="InterPro" id="IPR007711">
    <property type="entry name" value="HigB-1"/>
</dbReference>
<dbReference type="Gene3D" id="3.30.2310.20">
    <property type="entry name" value="RelE-like"/>
    <property type="match status" value="1"/>
</dbReference>
<name>A0A9E8N8P6_9BACT</name>
<keyword evidence="2" id="KW-1185">Reference proteome</keyword>
<dbReference type="RefSeq" id="WP_244822187.1">
    <property type="nucleotide sequence ID" value="NZ_CP112998.1"/>
</dbReference>
<dbReference type="PANTHER" id="PTHR40266">
    <property type="entry name" value="TOXIN HIGB-1"/>
    <property type="match status" value="1"/>
</dbReference>
<accession>A0A9E8N8P6</accession>
<reference evidence="1" key="1">
    <citation type="submission" date="2022-11" db="EMBL/GenBank/DDBJ databases">
        <title>Dyadobacter pollutisoli sp. nov., isolated from plastic dumped soil.</title>
        <authorList>
            <person name="Kim J.M."/>
            <person name="Kim K.R."/>
            <person name="Lee J.K."/>
            <person name="Hao L."/>
            <person name="Jeon C.O."/>
        </authorList>
    </citation>
    <scope>NUCLEOTIDE SEQUENCE</scope>
    <source>
        <strain evidence="1">U1</strain>
    </source>
</reference>
<dbReference type="KEGG" id="dpf:ON006_29980"/>
<dbReference type="Proteomes" id="UP001164653">
    <property type="component" value="Chromosome"/>
</dbReference>
<proteinExistence type="predicted"/>
<dbReference type="EMBL" id="CP112998">
    <property type="protein sequence ID" value="WAC11945.1"/>
    <property type="molecule type" value="Genomic_DNA"/>
</dbReference>
<dbReference type="SUPFAM" id="SSF143011">
    <property type="entry name" value="RelE-like"/>
    <property type="match status" value="1"/>
</dbReference>
<evidence type="ECO:0000313" key="2">
    <source>
        <dbReference type="Proteomes" id="UP001164653"/>
    </source>
</evidence>